<dbReference type="InterPro" id="IPR003593">
    <property type="entry name" value="AAA+_ATPase"/>
</dbReference>
<dbReference type="CDD" id="cd01125">
    <property type="entry name" value="RepA_RSF1010_like"/>
    <property type="match status" value="1"/>
</dbReference>
<dbReference type="InterPro" id="IPR025662">
    <property type="entry name" value="Sigma_54_int_dom_ATP-bd_1"/>
</dbReference>
<dbReference type="RefSeq" id="WP_163682802.1">
    <property type="nucleotide sequence ID" value="NZ_JAAIYP010000045.1"/>
</dbReference>
<gene>
    <name evidence="2" type="ORF">G4223_18525</name>
</gene>
<dbReference type="SUPFAM" id="SSF52540">
    <property type="entry name" value="P-loop containing nucleoside triphosphate hydrolases"/>
    <property type="match status" value="1"/>
</dbReference>
<evidence type="ECO:0000313" key="3">
    <source>
        <dbReference type="Proteomes" id="UP000480684"/>
    </source>
</evidence>
<dbReference type="PROSITE" id="PS00675">
    <property type="entry name" value="SIGMA54_INTERACT_1"/>
    <property type="match status" value="1"/>
</dbReference>
<dbReference type="GO" id="GO:0016817">
    <property type="term" value="F:hydrolase activity, acting on acid anhydrides"/>
    <property type="evidence" value="ECO:0007669"/>
    <property type="project" value="InterPro"/>
</dbReference>
<name>A0A7C9UZB0_9PROT</name>
<dbReference type="EMBL" id="JAAIYP010000045">
    <property type="protein sequence ID" value="NFV82110.1"/>
    <property type="molecule type" value="Genomic_DNA"/>
</dbReference>
<dbReference type="InterPro" id="IPR038724">
    <property type="entry name" value="RepA"/>
</dbReference>
<feature type="domain" description="AAA+ ATPase" evidence="1">
    <location>
        <begin position="371"/>
        <end position="543"/>
    </location>
</feature>
<dbReference type="SMART" id="SM00382">
    <property type="entry name" value="AAA"/>
    <property type="match status" value="1"/>
</dbReference>
<sequence>MNRIASEKAKAPVGTGAFNLGHEFGLPRVETECSSHCGELRAPSALRDLSAWLIWRYEPGDKKPRKVPYYVTGGRRKGTQGGAEDRAHLVTFDAATDAAKRRQFDGVGFATLPEFNVVALDFDRCVVDGTVHQDVEKLVAGTYAEYSPSGNGVRAFMRGNLGNGKDTKGEFGFEVFSDSGFVTFTGKTLPVTEMLGTADTIADVTTEVQALAAKRFNRVPSSASTADPLLTYEPCLGLTPDQIKAALAVLDPDMGYGDWLNVGMALHHETDGEGFDFWNDWSAGGSKYPGADPLQQKWGSFGGQGGRPVTARYLVKLAKEHGVGLNVFSLDEFTPPTMDARNDGGRFHVVPAGEFSRGRAPDWIIKGVVPRAELVVLFGESGSGKSFLALDMAAAIARGADWWGNRTKPGRVVYIAAEGGGGFRNRLRAYEQARGVSLDSLPLGIIHAAPNFLQKDDALDVARAIGSADVVFVDTFAQVTPGANENAAEDIGKALTHCRGIHRATGAVVVLIHHAGKDPTRGARGWSGLKAAADAEIEVLRLPNGRIARISKQKDGEDGLEWGFDLVKVPIGMDDDGDVVDSCVVERADTVPAACGRQRPLGIWQRLALEILNEFAIGQTEGIEPSAVVAEMLVRGPVAEEGKRDARKQRADRALRAVCEGDDAPYRLDGDYIKVAE</sequence>
<dbReference type="InterPro" id="IPR027417">
    <property type="entry name" value="P-loop_NTPase"/>
</dbReference>
<dbReference type="InterPro" id="IPR014819">
    <property type="entry name" value="PriCT_2"/>
</dbReference>
<dbReference type="Gene3D" id="3.40.50.300">
    <property type="entry name" value="P-loop containing nucleotide triphosphate hydrolases"/>
    <property type="match status" value="1"/>
</dbReference>
<organism evidence="2 3">
    <name type="scientific">Magnetospirillum aberrantis SpK</name>
    <dbReference type="NCBI Taxonomy" id="908842"/>
    <lineage>
        <taxon>Bacteria</taxon>
        <taxon>Pseudomonadati</taxon>
        <taxon>Pseudomonadota</taxon>
        <taxon>Alphaproteobacteria</taxon>
        <taxon>Rhodospirillales</taxon>
        <taxon>Rhodospirillaceae</taxon>
        <taxon>Magnetospirillum</taxon>
    </lineage>
</organism>
<protein>
    <submittedName>
        <fullName evidence="2">AAA family ATPase</fullName>
    </submittedName>
</protein>
<keyword evidence="3" id="KW-1185">Reference proteome</keyword>
<dbReference type="Proteomes" id="UP000480684">
    <property type="component" value="Unassembled WGS sequence"/>
</dbReference>
<accession>A0A7C9UZB0</accession>
<reference evidence="2 3" key="1">
    <citation type="submission" date="2020-02" db="EMBL/GenBank/DDBJ databases">
        <authorList>
            <person name="Dziuba M."/>
            <person name="Kuznetsov B."/>
            <person name="Mardanov A."/>
            <person name="Ravin N."/>
            <person name="Grouzdev D."/>
        </authorList>
    </citation>
    <scope>NUCLEOTIDE SEQUENCE [LARGE SCALE GENOMIC DNA]</scope>
    <source>
        <strain evidence="2 3">SpK</strain>
    </source>
</reference>
<comment type="caution">
    <text evidence="2">The sequence shown here is derived from an EMBL/GenBank/DDBJ whole genome shotgun (WGS) entry which is preliminary data.</text>
</comment>
<dbReference type="Pfam" id="PF08707">
    <property type="entry name" value="PriCT_2"/>
    <property type="match status" value="1"/>
</dbReference>
<evidence type="ECO:0000259" key="1">
    <source>
        <dbReference type="SMART" id="SM00382"/>
    </source>
</evidence>
<evidence type="ECO:0000313" key="2">
    <source>
        <dbReference type="EMBL" id="NFV82110.1"/>
    </source>
</evidence>
<dbReference type="AlphaFoldDB" id="A0A7C9UZB0"/>
<dbReference type="Pfam" id="PF13481">
    <property type="entry name" value="AAA_25"/>
    <property type="match status" value="1"/>
</dbReference>
<proteinExistence type="predicted"/>